<keyword evidence="2" id="KW-1185">Reference proteome</keyword>
<dbReference type="EMBL" id="SCKW01000020">
    <property type="protein sequence ID" value="RWZ79068.1"/>
    <property type="molecule type" value="Genomic_DNA"/>
</dbReference>
<dbReference type="AlphaFoldDB" id="A0A4Q0AIU9"/>
<dbReference type="GO" id="GO:0016788">
    <property type="term" value="F:hydrolase activity, acting on ester bonds"/>
    <property type="evidence" value="ECO:0007669"/>
    <property type="project" value="InterPro"/>
</dbReference>
<dbReference type="Proteomes" id="UP000289269">
    <property type="component" value="Unassembled WGS sequence"/>
</dbReference>
<sequence length="270" mass="30901">MYSGTTLRRGSGNVMGTHQKIDRLAMRYVKKKLPLGLPFPKIGEILHFEGNNGPDSIKRKSPARDEPWHYFDPNDPRDTGLLIMIEDHSFNLTEALRSGNRERAAFEAAWLAHALVDGLTPAHHYPLEEKLEQLRGEGLETRRTIRDKLIINGYSRRDTLRRNWEFWGAKGVMTTHVLFEIGVATTIAPLTLPLGRPSEREYRRVAQEGIGPYFLEAARHISHLNMYERFHKKGWTPKLARQTREDLVPLIIRTVALAWYSAARVAASES</sequence>
<dbReference type="InterPro" id="IPR008947">
    <property type="entry name" value="PLipase_C/P1_nuclease_dom_sf"/>
</dbReference>
<comment type="caution">
    <text evidence="1">The sequence shown here is derived from an EMBL/GenBank/DDBJ whole genome shotgun (WGS) entry which is preliminary data.</text>
</comment>
<evidence type="ECO:0000313" key="2">
    <source>
        <dbReference type="Proteomes" id="UP000289269"/>
    </source>
</evidence>
<organism evidence="1 2">
    <name type="scientific">Candidatus Chaera renei</name>
    <dbReference type="NCBI Taxonomy" id="2506947"/>
    <lineage>
        <taxon>Bacteria</taxon>
        <taxon>Candidatus Saccharimonadota</taxon>
        <taxon>Candidatus Saccharimonadia</taxon>
        <taxon>Candidatus Saccharimonadales</taxon>
        <taxon>Candidatus Saccharimonadaceae</taxon>
        <taxon>Candidatus Chaera</taxon>
    </lineage>
</organism>
<name>A0A4Q0AIU9_9BACT</name>
<dbReference type="SUPFAM" id="SSF48537">
    <property type="entry name" value="Phospholipase C/P1 nuclease"/>
    <property type="match status" value="1"/>
</dbReference>
<evidence type="ECO:0000313" key="1">
    <source>
        <dbReference type="EMBL" id="RWZ79068.1"/>
    </source>
</evidence>
<gene>
    <name evidence="1" type="ORF">EOT04_02285</name>
</gene>
<protein>
    <recommendedName>
        <fullName evidence="3">Phospholipase C/D domain-containing protein</fullName>
    </recommendedName>
</protein>
<accession>A0A4Q0AIU9</accession>
<evidence type="ECO:0008006" key="3">
    <source>
        <dbReference type="Google" id="ProtNLM"/>
    </source>
</evidence>
<reference evidence="1" key="1">
    <citation type="submission" date="2019-01" db="EMBL/GenBank/DDBJ databases">
        <title>Genomic signatures and co-occurrence patterns of the ultra-small Saccharimodia (Patescibacteria phylum) suggest a symbiotic lifestyle.</title>
        <authorList>
            <person name="Lemos L."/>
            <person name="Medeiros J."/>
            <person name="Andreote F."/>
            <person name="Fernandes G."/>
            <person name="Varani A."/>
            <person name="Oliveira G."/>
            <person name="Pylro V."/>
        </authorList>
    </citation>
    <scope>NUCLEOTIDE SEQUENCE [LARGE SCALE GENOMIC DNA]</scope>
    <source>
        <strain evidence="1">AMD01</strain>
    </source>
</reference>
<proteinExistence type="predicted"/>